<dbReference type="Gene3D" id="3.40.50.720">
    <property type="entry name" value="NAD(P)-binding Rossmann-like Domain"/>
    <property type="match status" value="1"/>
</dbReference>
<evidence type="ECO:0000313" key="5">
    <source>
        <dbReference type="Proteomes" id="UP001209654"/>
    </source>
</evidence>
<dbReference type="PRINTS" id="PR00080">
    <property type="entry name" value="SDRFAMILY"/>
</dbReference>
<sequence length="266" mass="28763">MANEHHRPAGNSRAAAGTALITGATAGLGAEFARQLAERGLALVLVARDAERLAAAAASLQQRYGVPVETIAADLVTDEGIDRVAVRLAATERPVTVLVNNAGYGLLGNFADNELEDELKHLRIHTEAPLRLCHAALRSMAATGGGRIINVASMAAYTPRGTYSAAKALMVNFSRWANVFYRDRGISVTALCPGYVHTEFHDRMRLDKKTIPAFAWLNADQVVREALRDTEAGKSVSIPSRKYKAAAVVARALPDRLLERIARRRD</sequence>
<dbReference type="Pfam" id="PF00106">
    <property type="entry name" value="adh_short"/>
    <property type="match status" value="1"/>
</dbReference>
<proteinExistence type="inferred from homology"/>
<dbReference type="PRINTS" id="PR00081">
    <property type="entry name" value="GDHRDH"/>
</dbReference>
<dbReference type="CDD" id="cd05233">
    <property type="entry name" value="SDR_c"/>
    <property type="match status" value="1"/>
</dbReference>
<protein>
    <submittedName>
        <fullName evidence="4">Dehydrogenase</fullName>
    </submittedName>
</protein>
<evidence type="ECO:0000256" key="2">
    <source>
        <dbReference type="ARBA" id="ARBA00023002"/>
    </source>
</evidence>
<comment type="caution">
    <text evidence="4">The sequence shown here is derived from an EMBL/GenBank/DDBJ whole genome shotgun (WGS) entry which is preliminary data.</text>
</comment>
<evidence type="ECO:0000256" key="3">
    <source>
        <dbReference type="RuleBase" id="RU000363"/>
    </source>
</evidence>
<reference evidence="4 5" key="1">
    <citation type="journal article" date="2023" name="Int. J. Syst. Evol. Microbiol.">
        <title>Arthrobacter mangrovi sp. nov., an actinobacterium isolated from the rhizosphere of a mangrove.</title>
        <authorList>
            <person name="Hamada M."/>
            <person name="Saitou S."/>
            <person name="Enomoto N."/>
            <person name="Nanri K."/>
            <person name="Hidaka K."/>
            <person name="Miura T."/>
            <person name="Tamura T."/>
        </authorList>
    </citation>
    <scope>NUCLEOTIDE SEQUENCE [LARGE SCALE GENOMIC DNA]</scope>
    <source>
        <strain evidence="4 5">NBRC 112813</strain>
    </source>
</reference>
<gene>
    <name evidence="4" type="ORF">AHIS1636_16920</name>
</gene>
<organism evidence="4 5">
    <name type="scientific">Arthrobacter mangrovi</name>
    <dbReference type="NCBI Taxonomy" id="2966350"/>
    <lineage>
        <taxon>Bacteria</taxon>
        <taxon>Bacillati</taxon>
        <taxon>Actinomycetota</taxon>
        <taxon>Actinomycetes</taxon>
        <taxon>Micrococcales</taxon>
        <taxon>Micrococcaceae</taxon>
        <taxon>Arthrobacter</taxon>
    </lineage>
</organism>
<accession>A0ABQ5MTH4</accession>
<dbReference type="InterPro" id="IPR002347">
    <property type="entry name" value="SDR_fam"/>
</dbReference>
<dbReference type="InterPro" id="IPR051019">
    <property type="entry name" value="VLCFA-Steroid_DH"/>
</dbReference>
<comment type="similarity">
    <text evidence="1 3">Belongs to the short-chain dehydrogenases/reductases (SDR) family.</text>
</comment>
<dbReference type="EMBL" id="BRVS01000006">
    <property type="protein sequence ID" value="GLB67253.1"/>
    <property type="molecule type" value="Genomic_DNA"/>
</dbReference>
<dbReference type="PIRSF" id="PIRSF000126">
    <property type="entry name" value="11-beta-HSD1"/>
    <property type="match status" value="1"/>
</dbReference>
<dbReference type="Proteomes" id="UP001209654">
    <property type="component" value="Unassembled WGS sequence"/>
</dbReference>
<dbReference type="InterPro" id="IPR036291">
    <property type="entry name" value="NAD(P)-bd_dom_sf"/>
</dbReference>
<keyword evidence="2" id="KW-0560">Oxidoreductase</keyword>
<dbReference type="PANTHER" id="PTHR43899:SF13">
    <property type="entry name" value="RH59310P"/>
    <property type="match status" value="1"/>
</dbReference>
<name>A0ABQ5MTH4_9MICC</name>
<keyword evidence="5" id="KW-1185">Reference proteome</keyword>
<evidence type="ECO:0000313" key="4">
    <source>
        <dbReference type="EMBL" id="GLB67253.1"/>
    </source>
</evidence>
<dbReference type="PANTHER" id="PTHR43899">
    <property type="entry name" value="RH59310P"/>
    <property type="match status" value="1"/>
</dbReference>
<evidence type="ECO:0000256" key="1">
    <source>
        <dbReference type="ARBA" id="ARBA00006484"/>
    </source>
</evidence>
<dbReference type="RefSeq" id="WP_264795391.1">
    <property type="nucleotide sequence ID" value="NZ_BRVS01000006.1"/>
</dbReference>
<dbReference type="SUPFAM" id="SSF51735">
    <property type="entry name" value="NAD(P)-binding Rossmann-fold domains"/>
    <property type="match status" value="1"/>
</dbReference>